<gene>
    <name evidence="2" type="ORF">Pa4123_63170</name>
</gene>
<dbReference type="Pfam" id="PF20020">
    <property type="entry name" value="DUF6431"/>
    <property type="match status" value="1"/>
</dbReference>
<protein>
    <recommendedName>
        <fullName evidence="1">DUF6431 domain-containing protein</fullName>
    </recommendedName>
</protein>
<dbReference type="Proteomes" id="UP001144280">
    <property type="component" value="Unassembled WGS sequence"/>
</dbReference>
<evidence type="ECO:0000313" key="3">
    <source>
        <dbReference type="Proteomes" id="UP001144280"/>
    </source>
</evidence>
<accession>A0ABQ5R662</accession>
<proteinExistence type="predicted"/>
<dbReference type="EMBL" id="BSDI01000040">
    <property type="protein sequence ID" value="GLI01041.1"/>
    <property type="molecule type" value="Genomic_DNA"/>
</dbReference>
<organism evidence="2 3">
    <name type="scientific">Phytohabitans aurantiacus</name>
    <dbReference type="NCBI Taxonomy" id="3016789"/>
    <lineage>
        <taxon>Bacteria</taxon>
        <taxon>Bacillati</taxon>
        <taxon>Actinomycetota</taxon>
        <taxon>Actinomycetes</taxon>
        <taxon>Micromonosporales</taxon>
        <taxon>Micromonosporaceae</taxon>
    </lineage>
</organism>
<evidence type="ECO:0000259" key="1">
    <source>
        <dbReference type="Pfam" id="PF20020"/>
    </source>
</evidence>
<comment type="caution">
    <text evidence="2">The sequence shown here is derived from an EMBL/GenBank/DDBJ whole genome shotgun (WGS) entry which is preliminary data.</text>
</comment>
<feature type="domain" description="DUF6431" evidence="1">
    <location>
        <begin position="21"/>
        <end position="111"/>
    </location>
</feature>
<dbReference type="InterPro" id="IPR045536">
    <property type="entry name" value="DUF6431"/>
</dbReference>
<name>A0ABQ5R662_9ACTN</name>
<evidence type="ECO:0000313" key="2">
    <source>
        <dbReference type="EMBL" id="GLI01041.1"/>
    </source>
</evidence>
<reference evidence="2" key="1">
    <citation type="submission" date="2022-12" db="EMBL/GenBank/DDBJ databases">
        <title>New Phytohabitans aurantiacus sp. RD004123 nov., an actinomycete isolated from soil.</title>
        <authorList>
            <person name="Triningsih D.W."/>
            <person name="Harunari E."/>
            <person name="Igarashi Y."/>
        </authorList>
    </citation>
    <scope>NUCLEOTIDE SEQUENCE</scope>
    <source>
        <strain evidence="2">RD004123</strain>
    </source>
</reference>
<sequence>MIMVLDVDQAARDLAGGRLACPHCGGVLRPWAWAPVRTVRRLDGTSEPVRPRRTRCSSCHTTQVLLPAWCLPRCGDAAEVVGAALAANATGRGHRGIAADLDRPAATVRRWLRRVRGDHAEWLRRIAVTHLARLCPELVADLHPQPTVLGDAVNALAAAVYAYRHRLGVATDAWTLVAGLTGGRLLTPVPAD</sequence>
<keyword evidence="3" id="KW-1185">Reference proteome</keyword>